<protein>
    <recommendedName>
        <fullName evidence="4">Aminoglycoside phosphotransferase domain-containing protein</fullName>
    </recommendedName>
</protein>
<reference evidence="2 3" key="1">
    <citation type="submission" date="2019-12" db="EMBL/GenBank/DDBJ databases">
        <title>Genome sequence of Streptomyces bambusae.</title>
        <authorList>
            <person name="Bansal K."/>
            <person name="Choksket S."/>
            <person name="Korpole S."/>
            <person name="Patil P.B."/>
        </authorList>
    </citation>
    <scope>NUCLEOTIDE SEQUENCE [LARGE SCALE GENOMIC DNA]</scope>
    <source>
        <strain evidence="2 3">SK60</strain>
    </source>
</reference>
<dbReference type="Proteomes" id="UP000812013">
    <property type="component" value="Unassembled WGS sequence"/>
</dbReference>
<name>A0ABS6Z0A2_9ACTN</name>
<gene>
    <name evidence="2" type="ORF">GPJ59_02545</name>
</gene>
<proteinExistence type="predicted"/>
<evidence type="ECO:0000256" key="1">
    <source>
        <dbReference type="SAM" id="MobiDB-lite"/>
    </source>
</evidence>
<comment type="caution">
    <text evidence="2">The sequence shown here is derived from an EMBL/GenBank/DDBJ whole genome shotgun (WGS) entry which is preliminary data.</text>
</comment>
<evidence type="ECO:0000313" key="3">
    <source>
        <dbReference type="Proteomes" id="UP000812013"/>
    </source>
</evidence>
<evidence type="ECO:0008006" key="4">
    <source>
        <dbReference type="Google" id="ProtNLM"/>
    </source>
</evidence>
<keyword evidence="3" id="KW-1185">Reference proteome</keyword>
<evidence type="ECO:0000313" key="2">
    <source>
        <dbReference type="EMBL" id="MBW5480804.1"/>
    </source>
</evidence>
<feature type="region of interest" description="Disordered" evidence="1">
    <location>
        <begin position="110"/>
        <end position="141"/>
    </location>
</feature>
<accession>A0ABS6Z0A2</accession>
<organism evidence="2 3">
    <name type="scientific">Streptomyces bambusae</name>
    <dbReference type="NCBI Taxonomy" id="1550616"/>
    <lineage>
        <taxon>Bacteria</taxon>
        <taxon>Bacillati</taxon>
        <taxon>Actinomycetota</taxon>
        <taxon>Actinomycetes</taxon>
        <taxon>Kitasatosporales</taxon>
        <taxon>Streptomycetaceae</taxon>
        <taxon>Streptomyces</taxon>
    </lineage>
</organism>
<dbReference type="EMBL" id="WTFF01000008">
    <property type="protein sequence ID" value="MBW5480804.1"/>
    <property type="molecule type" value="Genomic_DNA"/>
</dbReference>
<sequence length="141" mass="15048">MRQQWIDRNFTRFLGIPAAATVSWTTGNGDLHWGNLTAEPLVILDWEGWGLVPTGFDVGLLHAYSLRTPATAARIRNTFSHILDAPDGRTGELIALAQLLQVAARGGHPELGPHLASRAGHLTGSPIPQFQPSPGISEGGA</sequence>